<comment type="function">
    <text evidence="3">Catalyzes the conversion of (8S)-3',8-cyclo-7,8-dihydroguanosine 5'-triphosphate to cyclic pyranopterin monophosphate (cPMP).</text>
</comment>
<feature type="domain" description="Molybdopterin cofactor biosynthesis C (MoaC)" evidence="4">
    <location>
        <begin position="15"/>
        <end position="150"/>
    </location>
</feature>
<dbReference type="AlphaFoldDB" id="A0A9D7SCJ5"/>
<accession>A0A9D7SCJ5</accession>
<organism evidence="5 6">
    <name type="scientific">Candidatus Geothrix skivensis</name>
    <dbReference type="NCBI Taxonomy" id="2954439"/>
    <lineage>
        <taxon>Bacteria</taxon>
        <taxon>Pseudomonadati</taxon>
        <taxon>Acidobacteriota</taxon>
        <taxon>Holophagae</taxon>
        <taxon>Holophagales</taxon>
        <taxon>Holophagaceae</taxon>
        <taxon>Geothrix</taxon>
    </lineage>
</organism>
<dbReference type="SUPFAM" id="SSF55040">
    <property type="entry name" value="Molybdenum cofactor biosynthesis protein C, MoaC"/>
    <property type="match status" value="1"/>
</dbReference>
<dbReference type="NCBIfam" id="NF006870">
    <property type="entry name" value="PRK09364.1"/>
    <property type="match status" value="1"/>
</dbReference>
<dbReference type="Pfam" id="PF01967">
    <property type="entry name" value="MoaC"/>
    <property type="match status" value="1"/>
</dbReference>
<dbReference type="EC" id="4.6.1.17" evidence="5"/>
<dbReference type="Gene3D" id="3.30.70.640">
    <property type="entry name" value="Molybdopterin cofactor biosynthesis C (MoaC) domain"/>
    <property type="match status" value="1"/>
</dbReference>
<proteinExistence type="predicted"/>
<name>A0A9D7SCJ5_9BACT</name>
<dbReference type="NCBIfam" id="TIGR00581">
    <property type="entry name" value="moaC"/>
    <property type="match status" value="1"/>
</dbReference>
<comment type="caution">
    <text evidence="5">The sequence shown here is derived from an EMBL/GenBank/DDBJ whole genome shotgun (WGS) entry which is preliminary data.</text>
</comment>
<evidence type="ECO:0000259" key="4">
    <source>
        <dbReference type="Pfam" id="PF01967"/>
    </source>
</evidence>
<dbReference type="InterPro" id="IPR023045">
    <property type="entry name" value="MoaC"/>
</dbReference>
<evidence type="ECO:0000256" key="1">
    <source>
        <dbReference type="ARBA" id="ARBA00005046"/>
    </source>
</evidence>
<keyword evidence="5" id="KW-0456">Lyase</keyword>
<dbReference type="InterPro" id="IPR002820">
    <property type="entry name" value="Mopterin_CF_biosynth-C_dom"/>
</dbReference>
<evidence type="ECO:0000256" key="2">
    <source>
        <dbReference type="ARBA" id="ARBA00023150"/>
    </source>
</evidence>
<dbReference type="Proteomes" id="UP000886657">
    <property type="component" value="Unassembled WGS sequence"/>
</dbReference>
<evidence type="ECO:0000313" key="5">
    <source>
        <dbReference type="EMBL" id="MBK9795052.1"/>
    </source>
</evidence>
<sequence length="166" mass="17687">MSELTHLDPEGRPKMVDVSPKAVTRRVAVAAGYLELDAPAAAALAKGGGPKGDPWSVARIGAVGGVKRAADLIPLAHPLAIEAVNVEHHWDPEGRRAWLRVQVSCEGRTGIEMEALAGVTVGLLVLYDMLKAVSHGMTIGPVRLLRKEGGRRGTVILPWAECPWQP</sequence>
<evidence type="ECO:0000313" key="6">
    <source>
        <dbReference type="Proteomes" id="UP000886657"/>
    </source>
</evidence>
<dbReference type="EMBL" id="JADKIO010000002">
    <property type="protein sequence ID" value="MBK9795052.1"/>
    <property type="molecule type" value="Genomic_DNA"/>
</dbReference>
<keyword evidence="2" id="KW-0501">Molybdenum cofactor biosynthesis</keyword>
<gene>
    <name evidence="5" type="primary">moaC</name>
    <name evidence="5" type="ORF">IPP58_00890</name>
</gene>
<protein>
    <submittedName>
        <fullName evidence="5">Cyclic pyranopterin monophosphate synthase MoaC</fullName>
        <ecNumber evidence="5">4.6.1.17</ecNumber>
    </submittedName>
</protein>
<dbReference type="GO" id="GO:0061799">
    <property type="term" value="F:cyclic pyranopterin monophosphate synthase activity"/>
    <property type="evidence" value="ECO:0007669"/>
    <property type="project" value="UniProtKB-EC"/>
</dbReference>
<dbReference type="GO" id="GO:0006777">
    <property type="term" value="P:Mo-molybdopterin cofactor biosynthetic process"/>
    <property type="evidence" value="ECO:0007669"/>
    <property type="project" value="UniProtKB-KW"/>
</dbReference>
<evidence type="ECO:0000256" key="3">
    <source>
        <dbReference type="ARBA" id="ARBA00055087"/>
    </source>
</evidence>
<reference evidence="5" key="1">
    <citation type="submission" date="2020-10" db="EMBL/GenBank/DDBJ databases">
        <title>Connecting structure to function with the recovery of over 1000 high-quality activated sludge metagenome-assembled genomes encoding full-length rRNA genes using long-read sequencing.</title>
        <authorList>
            <person name="Singleton C.M."/>
            <person name="Petriglieri F."/>
            <person name="Kristensen J.M."/>
            <person name="Kirkegaard R.H."/>
            <person name="Michaelsen T.Y."/>
            <person name="Andersen M.H."/>
            <person name="Karst S.M."/>
            <person name="Dueholm M.S."/>
            <person name="Nielsen P.H."/>
            <person name="Albertsen M."/>
        </authorList>
    </citation>
    <scope>NUCLEOTIDE SEQUENCE</scope>
    <source>
        <strain evidence="5">Skiv_18-Q3-R9-52_MAXAC.067</strain>
    </source>
</reference>
<dbReference type="InterPro" id="IPR036522">
    <property type="entry name" value="MoaC_sf"/>
</dbReference>
<comment type="pathway">
    <text evidence="1">Cofactor biosynthesis; molybdopterin biosynthesis.</text>
</comment>